<feature type="transmembrane region" description="Helical" evidence="8">
    <location>
        <begin position="165"/>
        <end position="184"/>
    </location>
</feature>
<keyword evidence="6 8" id="KW-0472">Membrane</keyword>
<feature type="transmembrane region" description="Helical" evidence="8">
    <location>
        <begin position="80"/>
        <end position="99"/>
    </location>
</feature>
<dbReference type="GO" id="GO:0016020">
    <property type="term" value="C:membrane"/>
    <property type="evidence" value="ECO:0007669"/>
    <property type="project" value="UniProtKB-SubCell"/>
</dbReference>
<dbReference type="Pfam" id="PF00083">
    <property type="entry name" value="Sugar_tr"/>
    <property type="match status" value="1"/>
</dbReference>
<dbReference type="GeneID" id="70233317"/>
<evidence type="ECO:0000256" key="6">
    <source>
        <dbReference type="ARBA" id="ARBA00023136"/>
    </source>
</evidence>
<dbReference type="EMBL" id="JAEUBE010000137">
    <property type="protein sequence ID" value="KAH3669228.1"/>
    <property type="molecule type" value="Genomic_DNA"/>
</dbReference>
<dbReference type="InterPro" id="IPR036259">
    <property type="entry name" value="MFS_trans_sf"/>
</dbReference>
<dbReference type="GO" id="GO:0005351">
    <property type="term" value="F:carbohydrate:proton symporter activity"/>
    <property type="evidence" value="ECO:0007669"/>
    <property type="project" value="TreeGrafter"/>
</dbReference>
<dbReference type="FunFam" id="1.20.1250.20:FF:000061">
    <property type="entry name" value="MFS sugar transporter"/>
    <property type="match status" value="1"/>
</dbReference>
<evidence type="ECO:0000259" key="9">
    <source>
        <dbReference type="PROSITE" id="PS50850"/>
    </source>
</evidence>
<evidence type="ECO:0000256" key="3">
    <source>
        <dbReference type="ARBA" id="ARBA00022448"/>
    </source>
</evidence>
<dbReference type="PANTHER" id="PTHR48022">
    <property type="entry name" value="PLASTIDIC GLUCOSE TRANSPORTER 4"/>
    <property type="match status" value="1"/>
</dbReference>
<comment type="similarity">
    <text evidence="2 7">Belongs to the major facilitator superfamily. Sugar transporter (TC 2.A.1.1) family.</text>
</comment>
<evidence type="ECO:0000256" key="4">
    <source>
        <dbReference type="ARBA" id="ARBA00022692"/>
    </source>
</evidence>
<dbReference type="PANTHER" id="PTHR48022:SF68">
    <property type="entry name" value="MAJOR FACILITATOR SUPERFAMILY (MFS) PROFILE DOMAIN-CONTAINING PROTEIN-RELATED"/>
    <property type="match status" value="1"/>
</dbReference>
<evidence type="ECO:0000256" key="8">
    <source>
        <dbReference type="SAM" id="Phobius"/>
    </source>
</evidence>
<evidence type="ECO:0000256" key="1">
    <source>
        <dbReference type="ARBA" id="ARBA00004141"/>
    </source>
</evidence>
<reference evidence="10" key="2">
    <citation type="submission" date="2021-01" db="EMBL/GenBank/DDBJ databases">
        <authorList>
            <person name="Schikora-Tamarit M.A."/>
        </authorList>
    </citation>
    <scope>NUCLEOTIDE SEQUENCE</scope>
    <source>
        <strain evidence="10">CBS6075</strain>
    </source>
</reference>
<feature type="transmembrane region" description="Helical" evidence="8">
    <location>
        <begin position="425"/>
        <end position="449"/>
    </location>
</feature>
<evidence type="ECO:0000256" key="2">
    <source>
        <dbReference type="ARBA" id="ARBA00010992"/>
    </source>
</evidence>
<dbReference type="InterPro" id="IPR020846">
    <property type="entry name" value="MFS_dom"/>
</dbReference>
<organism evidence="10 11">
    <name type="scientific">Ogataea philodendri</name>
    <dbReference type="NCBI Taxonomy" id="1378263"/>
    <lineage>
        <taxon>Eukaryota</taxon>
        <taxon>Fungi</taxon>
        <taxon>Dikarya</taxon>
        <taxon>Ascomycota</taxon>
        <taxon>Saccharomycotina</taxon>
        <taxon>Pichiomycetes</taxon>
        <taxon>Pichiales</taxon>
        <taxon>Pichiaceae</taxon>
        <taxon>Ogataea</taxon>
    </lineage>
</organism>
<name>A0A9P8T7I7_9ASCO</name>
<proteinExistence type="inferred from homology"/>
<feature type="transmembrane region" description="Helical" evidence="8">
    <location>
        <begin position="357"/>
        <end position="375"/>
    </location>
</feature>
<sequence>MSSSISPSSSNAESRQYPKFLGMKGITLQNIVSLLASVGFLLFGYDQGVMGSLLTLDSFKNTFPSIDTQRHPNADTMQGFTIAVYEIGCLAGALSTIYLGDKLGRLRCIFIGCIIMIVGAILQCSAYTVGHLIVGRIVTGIGNGMNTSTIPMWQAECSRAERRGSLVMISGALITGGIAISYWVDFGFYFTKGAISWRFPVGFQMIFPLIILPFTLRLPESPRWLIKKNRVEEARYVFAALDGAHLSSEEVAMQVHDVKQSLSEEHLEGGDSFNYRKLFVQGEHRNFHRLMLGLWAQIFQQITGINLITYYAGTIFENYIGMNAFNSRVLAACNGTEYFIASWIPFYVIERFGRRKLMLFGAAGQALTMAMLTVTTHESQYRDNSHAAIGAAVLLFIFNSFFAVGWLGMTWLYPAEITPLSIRAPANAISTAGNWSFNFMVVMITPVAFKNITVYTYTIFAVINALMVPAVYFFFPETAGRSLEDMDAIFAQSNPWRPWEVVGIANRHPRSDLGFVSSESKLEQGKAEFGTVENASESI</sequence>
<keyword evidence="11" id="KW-1185">Reference proteome</keyword>
<feature type="domain" description="Major facilitator superfamily (MFS) profile" evidence="9">
    <location>
        <begin position="32"/>
        <end position="479"/>
    </location>
</feature>
<dbReference type="OrthoDB" id="6133115at2759"/>
<keyword evidence="5 8" id="KW-1133">Transmembrane helix</keyword>
<evidence type="ECO:0000256" key="5">
    <source>
        <dbReference type="ARBA" id="ARBA00022989"/>
    </source>
</evidence>
<dbReference type="PROSITE" id="PS50850">
    <property type="entry name" value="MFS"/>
    <property type="match status" value="1"/>
</dbReference>
<feature type="transmembrane region" description="Helical" evidence="8">
    <location>
        <begin position="387"/>
        <end position="413"/>
    </location>
</feature>
<dbReference type="Gene3D" id="1.20.1250.20">
    <property type="entry name" value="MFS general substrate transporter like domains"/>
    <property type="match status" value="1"/>
</dbReference>
<feature type="transmembrane region" description="Helical" evidence="8">
    <location>
        <begin position="21"/>
        <end position="45"/>
    </location>
</feature>
<dbReference type="InterPro" id="IPR005828">
    <property type="entry name" value="MFS_sugar_transport-like"/>
</dbReference>
<evidence type="ECO:0000256" key="7">
    <source>
        <dbReference type="RuleBase" id="RU003346"/>
    </source>
</evidence>
<feature type="transmembrane region" description="Helical" evidence="8">
    <location>
        <begin position="196"/>
        <end position="218"/>
    </location>
</feature>
<feature type="transmembrane region" description="Helical" evidence="8">
    <location>
        <begin position="106"/>
        <end position="128"/>
    </location>
</feature>
<dbReference type="AlphaFoldDB" id="A0A9P8T7I7"/>
<gene>
    <name evidence="10" type="ORF">OGAPHI_001349</name>
</gene>
<feature type="transmembrane region" description="Helical" evidence="8">
    <location>
        <begin position="455"/>
        <end position="475"/>
    </location>
</feature>
<evidence type="ECO:0000313" key="10">
    <source>
        <dbReference type="EMBL" id="KAH3669228.1"/>
    </source>
</evidence>
<dbReference type="RefSeq" id="XP_046063491.1">
    <property type="nucleotide sequence ID" value="XM_046202101.1"/>
</dbReference>
<dbReference type="PRINTS" id="PR00171">
    <property type="entry name" value="SUGRTRNSPORT"/>
</dbReference>
<evidence type="ECO:0000313" key="11">
    <source>
        <dbReference type="Proteomes" id="UP000769157"/>
    </source>
</evidence>
<comment type="subcellular location">
    <subcellularLocation>
        <location evidence="1">Membrane</location>
        <topology evidence="1">Multi-pass membrane protein</topology>
    </subcellularLocation>
</comment>
<comment type="caution">
    <text evidence="10">The sequence shown here is derived from an EMBL/GenBank/DDBJ whole genome shotgun (WGS) entry which is preliminary data.</text>
</comment>
<dbReference type="NCBIfam" id="TIGR00879">
    <property type="entry name" value="SP"/>
    <property type="match status" value="1"/>
</dbReference>
<keyword evidence="3 7" id="KW-0813">Transport</keyword>
<dbReference type="Proteomes" id="UP000769157">
    <property type="component" value="Unassembled WGS sequence"/>
</dbReference>
<dbReference type="InterPro" id="IPR003663">
    <property type="entry name" value="Sugar/inositol_transpt"/>
</dbReference>
<reference evidence="10" key="1">
    <citation type="journal article" date="2021" name="Open Biol.">
        <title>Shared evolutionary footprints suggest mitochondrial oxidative damage underlies multiple complex I losses in fungi.</title>
        <authorList>
            <person name="Schikora-Tamarit M.A."/>
            <person name="Marcet-Houben M."/>
            <person name="Nosek J."/>
            <person name="Gabaldon T."/>
        </authorList>
    </citation>
    <scope>NUCLEOTIDE SEQUENCE</scope>
    <source>
        <strain evidence="10">CBS6075</strain>
    </source>
</reference>
<protein>
    <recommendedName>
        <fullName evidence="9">Major facilitator superfamily (MFS) profile domain-containing protein</fullName>
    </recommendedName>
</protein>
<dbReference type="SUPFAM" id="SSF103473">
    <property type="entry name" value="MFS general substrate transporter"/>
    <property type="match status" value="1"/>
</dbReference>
<dbReference type="InterPro" id="IPR050360">
    <property type="entry name" value="MFS_Sugar_Transporters"/>
</dbReference>
<accession>A0A9P8T7I7</accession>
<keyword evidence="4 8" id="KW-0812">Transmembrane</keyword>